<feature type="signal peptide" evidence="1">
    <location>
        <begin position="1"/>
        <end position="21"/>
    </location>
</feature>
<dbReference type="AlphaFoldDB" id="A0AAD7TJQ4"/>
<sequence>MRAGLLATVFYLFFCAIFAQAAPSPEQKRDASDIIDHLTSLAGEIFTADVEPLLSSITPEAASLFDEATSIVGHVVASNTALASIATSLLSVAEAQVTGVENLVAQWVAFRSS</sequence>
<evidence type="ECO:0000313" key="3">
    <source>
        <dbReference type="Proteomes" id="UP001215151"/>
    </source>
</evidence>
<keyword evidence="1" id="KW-0732">Signal</keyword>
<gene>
    <name evidence="2" type="ORF">ONZ51_g10310</name>
</gene>
<comment type="caution">
    <text evidence="2">The sequence shown here is derived from an EMBL/GenBank/DDBJ whole genome shotgun (WGS) entry which is preliminary data.</text>
</comment>
<dbReference type="Proteomes" id="UP001215151">
    <property type="component" value="Unassembled WGS sequence"/>
</dbReference>
<evidence type="ECO:0000313" key="2">
    <source>
        <dbReference type="EMBL" id="KAJ8463360.1"/>
    </source>
</evidence>
<keyword evidence="3" id="KW-1185">Reference proteome</keyword>
<protein>
    <submittedName>
        <fullName evidence="2">Uncharacterized protein</fullName>
    </submittedName>
</protein>
<organism evidence="2 3">
    <name type="scientific">Trametes cubensis</name>
    <dbReference type="NCBI Taxonomy" id="1111947"/>
    <lineage>
        <taxon>Eukaryota</taxon>
        <taxon>Fungi</taxon>
        <taxon>Dikarya</taxon>
        <taxon>Basidiomycota</taxon>
        <taxon>Agaricomycotina</taxon>
        <taxon>Agaricomycetes</taxon>
        <taxon>Polyporales</taxon>
        <taxon>Polyporaceae</taxon>
        <taxon>Trametes</taxon>
    </lineage>
</organism>
<proteinExistence type="predicted"/>
<accession>A0AAD7TJQ4</accession>
<dbReference type="EMBL" id="JAPEVG010000399">
    <property type="protein sequence ID" value="KAJ8463360.1"/>
    <property type="molecule type" value="Genomic_DNA"/>
</dbReference>
<name>A0AAD7TJQ4_9APHY</name>
<reference evidence="2" key="1">
    <citation type="submission" date="2022-11" db="EMBL/GenBank/DDBJ databases">
        <title>Genome Sequence of Cubamyces cubensis.</title>
        <authorList>
            <person name="Buettner E."/>
        </authorList>
    </citation>
    <scope>NUCLEOTIDE SEQUENCE</scope>
    <source>
        <strain evidence="2">MPL-01</strain>
    </source>
</reference>
<feature type="chain" id="PRO_5042296244" evidence="1">
    <location>
        <begin position="22"/>
        <end position="113"/>
    </location>
</feature>
<evidence type="ECO:0000256" key="1">
    <source>
        <dbReference type="SAM" id="SignalP"/>
    </source>
</evidence>